<proteinExistence type="predicted"/>
<evidence type="ECO:0000313" key="1">
    <source>
        <dbReference type="EMBL" id="GMS83019.1"/>
    </source>
</evidence>
<keyword evidence="2" id="KW-1185">Reference proteome</keyword>
<organism evidence="1 2">
    <name type="scientific">Pristionchus entomophagus</name>
    <dbReference type="NCBI Taxonomy" id="358040"/>
    <lineage>
        <taxon>Eukaryota</taxon>
        <taxon>Metazoa</taxon>
        <taxon>Ecdysozoa</taxon>
        <taxon>Nematoda</taxon>
        <taxon>Chromadorea</taxon>
        <taxon>Rhabditida</taxon>
        <taxon>Rhabditina</taxon>
        <taxon>Diplogasteromorpha</taxon>
        <taxon>Diplogasteroidea</taxon>
        <taxon>Neodiplogasteridae</taxon>
        <taxon>Pristionchus</taxon>
    </lineage>
</organism>
<accession>A0AAV5SS55</accession>
<name>A0AAV5SS55_9BILA</name>
<dbReference type="EMBL" id="BTSX01000002">
    <property type="protein sequence ID" value="GMS83019.1"/>
    <property type="molecule type" value="Genomic_DNA"/>
</dbReference>
<dbReference type="AlphaFoldDB" id="A0AAV5SS55"/>
<evidence type="ECO:0000313" key="2">
    <source>
        <dbReference type="Proteomes" id="UP001432027"/>
    </source>
</evidence>
<comment type="caution">
    <text evidence="1">The sequence shown here is derived from an EMBL/GenBank/DDBJ whole genome shotgun (WGS) entry which is preliminary data.</text>
</comment>
<dbReference type="Proteomes" id="UP001432027">
    <property type="component" value="Unassembled WGS sequence"/>
</dbReference>
<gene>
    <name evidence="1" type="ORF">PENTCL1PPCAC_5194</name>
</gene>
<feature type="non-terminal residue" evidence="1">
    <location>
        <position position="67"/>
    </location>
</feature>
<protein>
    <submittedName>
        <fullName evidence="1">Uncharacterized protein</fullName>
    </submittedName>
</protein>
<feature type="non-terminal residue" evidence="1">
    <location>
        <position position="1"/>
    </location>
</feature>
<reference evidence="1" key="1">
    <citation type="submission" date="2023-10" db="EMBL/GenBank/DDBJ databases">
        <title>Genome assembly of Pristionchus species.</title>
        <authorList>
            <person name="Yoshida K."/>
            <person name="Sommer R.J."/>
        </authorList>
    </citation>
    <scope>NUCLEOTIDE SEQUENCE</scope>
    <source>
        <strain evidence="1">RS0144</strain>
    </source>
</reference>
<sequence length="67" mass="6908">RRPCCCRQRSFFTSASIPLKSVFSLSSPAGCTPGTISTASGLHISLSGACVCTCGTSRRRSGCCDSS</sequence>